<accession>A0A1B8GB08</accession>
<gene>
    <name evidence="5" type="ORF">VE01_08613</name>
</gene>
<comment type="subcellular location">
    <subcellularLocation>
        <location evidence="1 3">Nucleus</location>
    </subcellularLocation>
</comment>
<evidence type="ECO:0000313" key="5">
    <source>
        <dbReference type="EMBL" id="OBT93014.1"/>
    </source>
</evidence>
<evidence type="ECO:0000256" key="3">
    <source>
        <dbReference type="PROSITE-ProRule" id="PRU00810"/>
    </source>
</evidence>
<name>A0A1B8GB08_9PEZI</name>
<dbReference type="OrthoDB" id="3436473at2759"/>
<keyword evidence="6" id="KW-1185">Reference proteome</keyword>
<feature type="compositionally biased region" description="Low complexity" evidence="4">
    <location>
        <begin position="1"/>
        <end position="13"/>
    </location>
</feature>
<dbReference type="InterPro" id="IPR003822">
    <property type="entry name" value="PAH"/>
</dbReference>
<organism evidence="5 6">
    <name type="scientific">Pseudogymnoascus verrucosus</name>
    <dbReference type="NCBI Taxonomy" id="342668"/>
    <lineage>
        <taxon>Eukaryota</taxon>
        <taxon>Fungi</taxon>
        <taxon>Dikarya</taxon>
        <taxon>Ascomycota</taxon>
        <taxon>Pezizomycotina</taxon>
        <taxon>Leotiomycetes</taxon>
        <taxon>Thelebolales</taxon>
        <taxon>Thelebolaceae</taxon>
        <taxon>Pseudogymnoascus</taxon>
    </lineage>
</organism>
<dbReference type="AlphaFoldDB" id="A0A1B8GB08"/>
<keyword evidence="2 3" id="KW-0539">Nucleus</keyword>
<dbReference type="PROSITE" id="PS51477">
    <property type="entry name" value="PAH"/>
    <property type="match status" value="1"/>
</dbReference>
<reference evidence="6" key="2">
    <citation type="journal article" date="2018" name="Nat. Commun.">
        <title>Extreme sensitivity to ultraviolet light in the fungal pathogen causing white-nose syndrome of bats.</title>
        <authorList>
            <person name="Palmer J.M."/>
            <person name="Drees K.P."/>
            <person name="Foster J.T."/>
            <person name="Lindner D.L."/>
        </authorList>
    </citation>
    <scope>NUCLEOTIDE SEQUENCE [LARGE SCALE GENOMIC DNA]</scope>
    <source>
        <strain evidence="6">UAMH 10579</strain>
    </source>
</reference>
<dbReference type="GO" id="GO:0005634">
    <property type="term" value="C:nucleus"/>
    <property type="evidence" value="ECO:0007669"/>
    <property type="project" value="UniProtKB-SubCell"/>
</dbReference>
<dbReference type="GO" id="GO:0006355">
    <property type="term" value="P:regulation of DNA-templated transcription"/>
    <property type="evidence" value="ECO:0007669"/>
    <property type="project" value="InterPro"/>
</dbReference>
<evidence type="ECO:0000256" key="4">
    <source>
        <dbReference type="SAM" id="MobiDB-lite"/>
    </source>
</evidence>
<dbReference type="STRING" id="342668.A0A1B8GB08"/>
<dbReference type="InterPro" id="IPR036600">
    <property type="entry name" value="PAH_sf"/>
</dbReference>
<evidence type="ECO:0000256" key="2">
    <source>
        <dbReference type="ARBA" id="ARBA00023242"/>
    </source>
</evidence>
<evidence type="ECO:0000256" key="1">
    <source>
        <dbReference type="ARBA" id="ARBA00004123"/>
    </source>
</evidence>
<evidence type="ECO:0000313" key="6">
    <source>
        <dbReference type="Proteomes" id="UP000091956"/>
    </source>
</evidence>
<reference evidence="5 6" key="1">
    <citation type="submission" date="2016-03" db="EMBL/GenBank/DDBJ databases">
        <title>Comparative genomics of Pseudogymnoascus destructans, the fungus causing white-nose syndrome of bats.</title>
        <authorList>
            <person name="Palmer J.M."/>
            <person name="Drees K.P."/>
            <person name="Foster J.T."/>
            <person name="Lindner D.L."/>
        </authorList>
    </citation>
    <scope>NUCLEOTIDE SEQUENCE [LARGE SCALE GENOMIC DNA]</scope>
    <source>
        <strain evidence="5 6">UAMH 10579</strain>
    </source>
</reference>
<feature type="region of interest" description="Disordered" evidence="4">
    <location>
        <begin position="1"/>
        <end position="37"/>
    </location>
</feature>
<sequence>MSSTESSSMGSMEPCHPQDEAAQAMPTESPSIGSHHCQDETMRTIPMESSSVESHHAQDEAARSMEILHKATTFLEQVKMNYQNKPEVHKELFGLLTSYAAARDEAHQHISTRVEALFRGAALQLSPVRDDLIQAIRNGKGTPYAAPLVDSAIKRVAKVTVASTATENSEEERIEESAMKDISRVKHLPEFSVDASLLKGFSQLLPANVYPSVAGRTMATGGTSRFHKEEGKRYMEFLEAYFSDRPDVYEKYAIAIDGFERKRIRANRRLYVKSRILLQDSPQLFEGFQKFLPENAKGELYRTSAGKLRWRHYHADHVTYENLSDSLVYKSW</sequence>
<dbReference type="EMBL" id="KV460259">
    <property type="protein sequence ID" value="OBT93014.1"/>
    <property type="molecule type" value="Genomic_DNA"/>
</dbReference>
<dbReference type="Proteomes" id="UP000091956">
    <property type="component" value="Unassembled WGS sequence"/>
</dbReference>
<dbReference type="SUPFAM" id="SSF47762">
    <property type="entry name" value="PAH2 domain"/>
    <property type="match status" value="2"/>
</dbReference>
<proteinExistence type="predicted"/>
<dbReference type="RefSeq" id="XP_018126747.1">
    <property type="nucleotide sequence ID" value="XM_018278034.1"/>
</dbReference>
<dbReference type="Gene3D" id="1.20.1160.11">
    <property type="entry name" value="Paired amphipathic helix"/>
    <property type="match status" value="2"/>
</dbReference>
<protein>
    <submittedName>
        <fullName evidence="5">Uncharacterized protein</fullName>
    </submittedName>
</protein>
<dbReference type="GeneID" id="28841999"/>